<sequence>MPSVPEEPATAEDLTTAAIEALSSHTPPRRRSLALTATNSSANAATAATTRPDTKKKRASLFKRFSTLVKGGRSEQKSFDTPSGSGVRLSTDGVREDIDFVEIVHEAKAKAKAKESDKPTAVHTATAAPPSTDAPASAIASATKPAALNPQTAHKYQALHCIDEDEEDSRDADELQTNPDTGMATNGTDSRDGSIAAASDESPDTASAKRQYLNKPLIEGKVLDPERPAARLSTDLASSRNSSRGRVDVPGPSQ</sequence>
<name>A0ACC1IZ70_9FUNG</name>
<evidence type="ECO:0000313" key="1">
    <source>
        <dbReference type="EMBL" id="KAJ1931214.1"/>
    </source>
</evidence>
<organism evidence="1 2">
    <name type="scientific">Linderina macrospora</name>
    <dbReference type="NCBI Taxonomy" id="4868"/>
    <lineage>
        <taxon>Eukaryota</taxon>
        <taxon>Fungi</taxon>
        <taxon>Fungi incertae sedis</taxon>
        <taxon>Zoopagomycota</taxon>
        <taxon>Kickxellomycotina</taxon>
        <taxon>Kickxellomycetes</taxon>
        <taxon>Kickxellales</taxon>
        <taxon>Kickxellaceae</taxon>
        <taxon>Linderina</taxon>
    </lineage>
</organism>
<protein>
    <submittedName>
        <fullName evidence="1">Uncharacterized protein</fullName>
    </submittedName>
</protein>
<dbReference type="Proteomes" id="UP001150603">
    <property type="component" value="Unassembled WGS sequence"/>
</dbReference>
<proteinExistence type="predicted"/>
<evidence type="ECO:0000313" key="2">
    <source>
        <dbReference type="Proteomes" id="UP001150603"/>
    </source>
</evidence>
<reference evidence="1" key="1">
    <citation type="submission" date="2022-07" db="EMBL/GenBank/DDBJ databases">
        <title>Phylogenomic reconstructions and comparative analyses of Kickxellomycotina fungi.</title>
        <authorList>
            <person name="Reynolds N.K."/>
            <person name="Stajich J.E."/>
            <person name="Barry K."/>
            <person name="Grigoriev I.V."/>
            <person name="Crous P."/>
            <person name="Smith M.E."/>
        </authorList>
    </citation>
    <scope>NUCLEOTIDE SEQUENCE</scope>
    <source>
        <strain evidence="1">NRRL 5244</strain>
    </source>
</reference>
<accession>A0ACC1IZ70</accession>
<feature type="non-terminal residue" evidence="1">
    <location>
        <position position="254"/>
    </location>
</feature>
<dbReference type="EMBL" id="JANBPW010006121">
    <property type="protein sequence ID" value="KAJ1931214.1"/>
    <property type="molecule type" value="Genomic_DNA"/>
</dbReference>
<keyword evidence="2" id="KW-1185">Reference proteome</keyword>
<gene>
    <name evidence="1" type="ORF">FBU59_006792</name>
</gene>
<comment type="caution">
    <text evidence="1">The sequence shown here is derived from an EMBL/GenBank/DDBJ whole genome shotgun (WGS) entry which is preliminary data.</text>
</comment>